<evidence type="ECO:0008006" key="4">
    <source>
        <dbReference type="Google" id="ProtNLM"/>
    </source>
</evidence>
<name>A0A1F4RL35_UNCSA</name>
<sequence length="412" mass="44950">MPRKIMALLILSTLLAQSSSAIYSPRAMGMGEAFTAIADDAYAAYYNPAGFAINPGIDVAANYQLTNRNQSIGDNAFALKGCFEIGMDPFSWIAGVGLASMFAYDGARYLADRGIVKKNWGRMEEKFDKEESMADTVKEEGDDSEITPISKKEIAKAAAKEIARGTIHVAKKYARAALKEASQQSRHYMYASPWHSPNYYRPTYWDSRYDYTEKELTPLGKAQFGGGITIMSDQNANAATDQDTNWYSFSVASGWGEIAAVGANLNLYDLKIPSTGTKGFGAGLDLGGLLRISDTLMFGLTAKELLTTDIQWANNTKTRYQMNVNIGGAIKSVRQVTVAADMHNVFGQNGQGPTMHYGLEVKPIYGLALRAGQSDSNKTAGFSLGIEQLLVDYAYLGGAYNRTQMIGVTWKI</sequence>
<dbReference type="Proteomes" id="UP000179095">
    <property type="component" value="Unassembled WGS sequence"/>
</dbReference>
<proteinExistence type="predicted"/>
<protein>
    <recommendedName>
        <fullName evidence="4">DUF5723 domain-containing protein</fullName>
    </recommendedName>
</protein>
<dbReference type="STRING" id="1802568.A3F86_00315"/>
<organism evidence="2 3">
    <name type="scientific">candidate division WOR-1 bacterium RIFCSPLOWO2_12_FULL_45_9</name>
    <dbReference type="NCBI Taxonomy" id="1802568"/>
    <lineage>
        <taxon>Bacteria</taxon>
        <taxon>Bacillati</taxon>
        <taxon>Saganbacteria</taxon>
    </lineage>
</organism>
<evidence type="ECO:0000313" key="3">
    <source>
        <dbReference type="Proteomes" id="UP000179095"/>
    </source>
</evidence>
<dbReference type="Gene3D" id="2.40.160.60">
    <property type="entry name" value="Outer membrane protein transport protein (OMPP1/FadL/TodX)"/>
    <property type="match status" value="1"/>
</dbReference>
<dbReference type="EMBL" id="METQ01000046">
    <property type="protein sequence ID" value="OGC08872.1"/>
    <property type="molecule type" value="Genomic_DNA"/>
</dbReference>
<comment type="caution">
    <text evidence="2">The sequence shown here is derived from an EMBL/GenBank/DDBJ whole genome shotgun (WGS) entry which is preliminary data.</text>
</comment>
<accession>A0A1F4RL35</accession>
<feature type="chain" id="PRO_5009514262" description="DUF5723 domain-containing protein" evidence="1">
    <location>
        <begin position="24"/>
        <end position="412"/>
    </location>
</feature>
<feature type="signal peptide" evidence="1">
    <location>
        <begin position="1"/>
        <end position="23"/>
    </location>
</feature>
<reference evidence="2 3" key="1">
    <citation type="journal article" date="2016" name="Nat. Commun.">
        <title>Thousands of microbial genomes shed light on interconnected biogeochemical processes in an aquifer system.</title>
        <authorList>
            <person name="Anantharaman K."/>
            <person name="Brown C.T."/>
            <person name="Hug L.A."/>
            <person name="Sharon I."/>
            <person name="Castelle C.J."/>
            <person name="Probst A.J."/>
            <person name="Thomas B.C."/>
            <person name="Singh A."/>
            <person name="Wilkins M.J."/>
            <person name="Karaoz U."/>
            <person name="Brodie E.L."/>
            <person name="Williams K.H."/>
            <person name="Hubbard S.S."/>
            <person name="Banfield J.F."/>
        </authorList>
    </citation>
    <scope>NUCLEOTIDE SEQUENCE [LARGE SCALE GENOMIC DNA]</scope>
</reference>
<gene>
    <name evidence="2" type="ORF">A3F86_00315</name>
</gene>
<evidence type="ECO:0000313" key="2">
    <source>
        <dbReference type="EMBL" id="OGC08872.1"/>
    </source>
</evidence>
<evidence type="ECO:0000256" key="1">
    <source>
        <dbReference type="SAM" id="SignalP"/>
    </source>
</evidence>
<keyword evidence="1" id="KW-0732">Signal</keyword>
<dbReference type="AlphaFoldDB" id="A0A1F4RL35"/>